<keyword evidence="7 9" id="KW-0472">Membrane</keyword>
<feature type="transmembrane region" description="Helical" evidence="9">
    <location>
        <begin position="281"/>
        <end position="301"/>
    </location>
</feature>
<dbReference type="Proteomes" id="UP000186914">
    <property type="component" value="Unassembled WGS sequence"/>
</dbReference>
<keyword evidence="6 9" id="KW-1133">Transmembrane helix</keyword>
<dbReference type="SMART" id="SM00382">
    <property type="entry name" value="AAA"/>
    <property type="match status" value="1"/>
</dbReference>
<keyword evidence="2" id="KW-0813">Transport</keyword>
<accession>A0A1N6V2Y5</accession>
<evidence type="ECO:0000256" key="8">
    <source>
        <dbReference type="SAM" id="MobiDB-lite"/>
    </source>
</evidence>
<evidence type="ECO:0000256" key="6">
    <source>
        <dbReference type="ARBA" id="ARBA00022989"/>
    </source>
</evidence>
<keyword evidence="3 9" id="KW-0812">Transmembrane</keyword>
<dbReference type="PANTHER" id="PTHR24221:SF654">
    <property type="entry name" value="ATP-BINDING CASSETTE SUB-FAMILY B MEMBER 6"/>
    <property type="match status" value="1"/>
</dbReference>
<feature type="transmembrane region" description="Helical" evidence="9">
    <location>
        <begin position="195"/>
        <end position="215"/>
    </location>
</feature>
<dbReference type="SUPFAM" id="SSF90123">
    <property type="entry name" value="ABC transporter transmembrane region"/>
    <property type="match status" value="1"/>
</dbReference>
<evidence type="ECO:0000256" key="5">
    <source>
        <dbReference type="ARBA" id="ARBA00022840"/>
    </source>
</evidence>
<dbReference type="InterPro" id="IPR017871">
    <property type="entry name" value="ABC_transporter-like_CS"/>
</dbReference>
<evidence type="ECO:0000313" key="13">
    <source>
        <dbReference type="Proteomes" id="UP000186914"/>
    </source>
</evidence>
<dbReference type="Gene3D" id="1.20.1560.10">
    <property type="entry name" value="ABC transporter type 1, transmembrane domain"/>
    <property type="match status" value="1"/>
</dbReference>
<dbReference type="InterPro" id="IPR011527">
    <property type="entry name" value="ABC1_TM_dom"/>
</dbReference>
<feature type="transmembrane region" description="Helical" evidence="9">
    <location>
        <begin position="88"/>
        <end position="110"/>
    </location>
</feature>
<dbReference type="InterPro" id="IPR027417">
    <property type="entry name" value="P-loop_NTPase"/>
</dbReference>
<protein>
    <submittedName>
        <fullName evidence="12">ATP-binding cassette, subfamily B</fullName>
    </submittedName>
</protein>
<dbReference type="FunFam" id="3.40.50.300:FF:000287">
    <property type="entry name" value="Multidrug ABC transporter ATP-binding protein"/>
    <property type="match status" value="1"/>
</dbReference>
<dbReference type="GO" id="GO:0005524">
    <property type="term" value="F:ATP binding"/>
    <property type="evidence" value="ECO:0007669"/>
    <property type="project" value="UniProtKB-KW"/>
</dbReference>
<dbReference type="GO" id="GO:0016887">
    <property type="term" value="F:ATP hydrolysis activity"/>
    <property type="evidence" value="ECO:0007669"/>
    <property type="project" value="InterPro"/>
</dbReference>
<evidence type="ECO:0000256" key="9">
    <source>
        <dbReference type="SAM" id="Phobius"/>
    </source>
</evidence>
<dbReference type="PROSITE" id="PS50929">
    <property type="entry name" value="ABC_TM1F"/>
    <property type="match status" value="1"/>
</dbReference>
<dbReference type="PROSITE" id="PS50893">
    <property type="entry name" value="ABC_TRANSPORTER_2"/>
    <property type="match status" value="1"/>
</dbReference>
<sequence length="654" mass="72342">MIPFSLSSKLPHSSKLTTDNAMWRLYAEYGKGHAYEFALGIVATMLSRLSGLLPPFILGLAIDAIFLNRREFQLPLFPTEWIPQTSTGQLWLSIAIIALSFFVGATFSWLEGWGWNRFAQGVQHALRVDTYDRMQLLDMGFFDDKQTGELMSILNNDVNQLETFLNDGMSSALRIVVMVAGIGLLLFWLNPALALVALLPVPLLALFTYLFVRIIQPKYAVMRASVGALNSRLENNLGGVRVIKTETAEEYESDRVEDASRDYYDANWDAIRTRITFFPGLSLLTGIGFAITFSVGGFWLLSGPPGPFSGTLGPGEFVTFIVLSQQFIWPMAQFGQIINIYQRAKASSVRVFDLMNERGTLDESADAPDLNVVEGRVEYDDVSFGYGDETVVSNVDLRAERGDTIALVGPTGAGKSTVLKLLLRMYDVDSGAIRIDDTDIHDVNLRSLRRSIGYVSQDPFLFYGSVKENIAYGTFDASDDEIEEAAKAAEAHEFITNLPEGYDTKVGERGMKLSGGQRQRLSIARTILKNPAILVLDEATSHVDTETEALIQRSLARLVQEKTTFAIAHRLSTIKDADEIAVLDDGRIVERGTHDELLALDGLYANLWRVQAGEIESLPREFIERAIRRRAEVEGVEDADAGAKSADAQADGGE</sequence>
<name>A0A1N6V2Y5_9EURY</name>
<dbReference type="EMBL" id="FTNO01000001">
    <property type="protein sequence ID" value="SIQ72217.1"/>
    <property type="molecule type" value="Genomic_DNA"/>
</dbReference>
<feature type="domain" description="ABC transporter" evidence="10">
    <location>
        <begin position="377"/>
        <end position="610"/>
    </location>
</feature>
<feature type="transmembrane region" description="Helical" evidence="9">
    <location>
        <begin position="49"/>
        <end position="68"/>
    </location>
</feature>
<evidence type="ECO:0000256" key="3">
    <source>
        <dbReference type="ARBA" id="ARBA00022692"/>
    </source>
</evidence>
<keyword evidence="13" id="KW-1185">Reference proteome</keyword>
<evidence type="ECO:0000256" key="4">
    <source>
        <dbReference type="ARBA" id="ARBA00022741"/>
    </source>
</evidence>
<dbReference type="GO" id="GO:0016020">
    <property type="term" value="C:membrane"/>
    <property type="evidence" value="ECO:0007669"/>
    <property type="project" value="UniProtKB-SubCell"/>
</dbReference>
<dbReference type="CDD" id="cd18565">
    <property type="entry name" value="ABC_6TM_exporter_like"/>
    <property type="match status" value="1"/>
</dbReference>
<dbReference type="InterPro" id="IPR036640">
    <property type="entry name" value="ABC1_TM_sf"/>
</dbReference>
<dbReference type="SUPFAM" id="SSF52540">
    <property type="entry name" value="P-loop containing nucleoside triphosphate hydrolases"/>
    <property type="match status" value="1"/>
</dbReference>
<dbReference type="InterPro" id="IPR003439">
    <property type="entry name" value="ABC_transporter-like_ATP-bd"/>
</dbReference>
<feature type="domain" description="ABC transmembrane type-1" evidence="11">
    <location>
        <begin position="38"/>
        <end position="343"/>
    </location>
</feature>
<dbReference type="InterPro" id="IPR003593">
    <property type="entry name" value="AAA+_ATPase"/>
</dbReference>
<dbReference type="Pfam" id="PF00005">
    <property type="entry name" value="ABC_tran"/>
    <property type="match status" value="1"/>
</dbReference>
<reference evidence="13" key="1">
    <citation type="submission" date="2017-01" db="EMBL/GenBank/DDBJ databases">
        <authorList>
            <person name="Varghese N."/>
            <person name="Submissions S."/>
        </authorList>
    </citation>
    <scope>NUCLEOTIDE SEQUENCE [LARGE SCALE GENOMIC DNA]</scope>
    <source>
        <strain evidence="13">CGMCC 1.7737</strain>
    </source>
</reference>
<dbReference type="PROSITE" id="PS00211">
    <property type="entry name" value="ABC_TRANSPORTER_1"/>
    <property type="match status" value="1"/>
</dbReference>
<evidence type="ECO:0000259" key="11">
    <source>
        <dbReference type="PROSITE" id="PS50929"/>
    </source>
</evidence>
<feature type="compositionally biased region" description="Low complexity" evidence="8">
    <location>
        <begin position="642"/>
        <end position="654"/>
    </location>
</feature>
<dbReference type="InterPro" id="IPR039421">
    <property type="entry name" value="Type_1_exporter"/>
</dbReference>
<evidence type="ECO:0000256" key="2">
    <source>
        <dbReference type="ARBA" id="ARBA00022448"/>
    </source>
</evidence>
<gene>
    <name evidence="12" type="ORF">SAMN05421858_0193</name>
</gene>
<evidence type="ECO:0000313" key="12">
    <source>
        <dbReference type="EMBL" id="SIQ72217.1"/>
    </source>
</evidence>
<dbReference type="Pfam" id="PF00664">
    <property type="entry name" value="ABC_membrane"/>
    <property type="match status" value="1"/>
</dbReference>
<evidence type="ECO:0000256" key="7">
    <source>
        <dbReference type="ARBA" id="ARBA00023136"/>
    </source>
</evidence>
<keyword evidence="5 12" id="KW-0067">ATP-binding</keyword>
<proteinExistence type="predicted"/>
<evidence type="ECO:0000256" key="1">
    <source>
        <dbReference type="ARBA" id="ARBA00004141"/>
    </source>
</evidence>
<feature type="region of interest" description="Disordered" evidence="8">
    <location>
        <begin position="632"/>
        <end position="654"/>
    </location>
</feature>
<comment type="subcellular location">
    <subcellularLocation>
        <location evidence="1">Membrane</location>
        <topology evidence="1">Multi-pass membrane protein</topology>
    </subcellularLocation>
</comment>
<evidence type="ECO:0000259" key="10">
    <source>
        <dbReference type="PROSITE" id="PS50893"/>
    </source>
</evidence>
<feature type="transmembrane region" description="Helical" evidence="9">
    <location>
        <begin position="171"/>
        <end position="189"/>
    </location>
</feature>
<dbReference type="AlphaFoldDB" id="A0A1N6V2Y5"/>
<dbReference type="GO" id="GO:0140359">
    <property type="term" value="F:ABC-type transporter activity"/>
    <property type="evidence" value="ECO:0007669"/>
    <property type="project" value="InterPro"/>
</dbReference>
<dbReference type="PANTHER" id="PTHR24221">
    <property type="entry name" value="ATP-BINDING CASSETTE SUB-FAMILY B"/>
    <property type="match status" value="1"/>
</dbReference>
<keyword evidence="4" id="KW-0547">Nucleotide-binding</keyword>
<dbReference type="Gene3D" id="3.40.50.300">
    <property type="entry name" value="P-loop containing nucleotide triphosphate hydrolases"/>
    <property type="match status" value="1"/>
</dbReference>
<organism evidence="12 13">
    <name type="scientific">Haladaptatus litoreus</name>
    <dbReference type="NCBI Taxonomy" id="553468"/>
    <lineage>
        <taxon>Archaea</taxon>
        <taxon>Methanobacteriati</taxon>
        <taxon>Methanobacteriota</taxon>
        <taxon>Stenosarchaea group</taxon>
        <taxon>Halobacteria</taxon>
        <taxon>Halobacteriales</taxon>
        <taxon>Haladaptataceae</taxon>
        <taxon>Haladaptatus</taxon>
    </lineage>
</organism>